<evidence type="ECO:0000313" key="3">
    <source>
        <dbReference type="Proteomes" id="UP000799302"/>
    </source>
</evidence>
<dbReference type="GO" id="GO:0017108">
    <property type="term" value="F:5'-flap endonuclease activity"/>
    <property type="evidence" value="ECO:0007669"/>
    <property type="project" value="TreeGrafter"/>
</dbReference>
<proteinExistence type="predicted"/>
<dbReference type="InterPro" id="IPR006086">
    <property type="entry name" value="XPG-I_dom"/>
</dbReference>
<dbReference type="SUPFAM" id="SSF47807">
    <property type="entry name" value="5' to 3' exonuclease, C-terminal subdomain"/>
    <property type="match status" value="1"/>
</dbReference>
<dbReference type="SMART" id="SM00484">
    <property type="entry name" value="XPGI"/>
    <property type="match status" value="1"/>
</dbReference>
<gene>
    <name evidence="2" type="ORF">BT63DRAFT_203669</name>
</gene>
<organism evidence="2 3">
    <name type="scientific">Microthyrium microscopicum</name>
    <dbReference type="NCBI Taxonomy" id="703497"/>
    <lineage>
        <taxon>Eukaryota</taxon>
        <taxon>Fungi</taxon>
        <taxon>Dikarya</taxon>
        <taxon>Ascomycota</taxon>
        <taxon>Pezizomycotina</taxon>
        <taxon>Dothideomycetes</taxon>
        <taxon>Dothideomycetes incertae sedis</taxon>
        <taxon>Microthyriales</taxon>
        <taxon>Microthyriaceae</taxon>
        <taxon>Microthyrium</taxon>
    </lineage>
</organism>
<dbReference type="InterPro" id="IPR029060">
    <property type="entry name" value="PIN-like_dom_sf"/>
</dbReference>
<dbReference type="AlphaFoldDB" id="A0A6A6UGU3"/>
<dbReference type="Gene3D" id="3.40.50.1010">
    <property type="entry name" value="5'-nuclease"/>
    <property type="match status" value="2"/>
</dbReference>
<protein>
    <submittedName>
        <fullName evidence="2">PIN domain-like protein</fullName>
    </submittedName>
</protein>
<dbReference type="PANTHER" id="PTHR11081">
    <property type="entry name" value="FLAP ENDONUCLEASE FAMILY MEMBER"/>
    <property type="match status" value="1"/>
</dbReference>
<evidence type="ECO:0000313" key="2">
    <source>
        <dbReference type="EMBL" id="KAF2670896.1"/>
    </source>
</evidence>
<dbReference type="PANTHER" id="PTHR11081:SF62">
    <property type="entry name" value="XPG-I DOMAIN-CONTAINING PROTEIN"/>
    <property type="match status" value="1"/>
</dbReference>
<dbReference type="CDD" id="cd09870">
    <property type="entry name" value="PIN_YEN1"/>
    <property type="match status" value="1"/>
</dbReference>
<accession>A0A6A6UGU3</accession>
<evidence type="ECO:0000259" key="1">
    <source>
        <dbReference type="SMART" id="SM00484"/>
    </source>
</evidence>
<dbReference type="GO" id="GO:0006281">
    <property type="term" value="P:DNA repair"/>
    <property type="evidence" value="ECO:0007669"/>
    <property type="project" value="UniProtKB-ARBA"/>
</dbReference>
<dbReference type="EMBL" id="MU004233">
    <property type="protein sequence ID" value="KAF2670896.1"/>
    <property type="molecule type" value="Genomic_DNA"/>
</dbReference>
<reference evidence="2" key="1">
    <citation type="journal article" date="2020" name="Stud. Mycol.">
        <title>101 Dothideomycetes genomes: a test case for predicting lifestyles and emergence of pathogens.</title>
        <authorList>
            <person name="Haridas S."/>
            <person name="Albert R."/>
            <person name="Binder M."/>
            <person name="Bloem J."/>
            <person name="Labutti K."/>
            <person name="Salamov A."/>
            <person name="Andreopoulos B."/>
            <person name="Baker S."/>
            <person name="Barry K."/>
            <person name="Bills G."/>
            <person name="Bluhm B."/>
            <person name="Cannon C."/>
            <person name="Castanera R."/>
            <person name="Culley D."/>
            <person name="Daum C."/>
            <person name="Ezra D."/>
            <person name="Gonzalez J."/>
            <person name="Henrissat B."/>
            <person name="Kuo A."/>
            <person name="Liang C."/>
            <person name="Lipzen A."/>
            <person name="Lutzoni F."/>
            <person name="Magnuson J."/>
            <person name="Mondo S."/>
            <person name="Nolan M."/>
            <person name="Ohm R."/>
            <person name="Pangilinan J."/>
            <person name="Park H.-J."/>
            <person name="Ramirez L."/>
            <person name="Alfaro M."/>
            <person name="Sun H."/>
            <person name="Tritt A."/>
            <person name="Yoshinaga Y."/>
            <person name="Zwiers L.-H."/>
            <person name="Turgeon B."/>
            <person name="Goodwin S."/>
            <person name="Spatafora J."/>
            <person name="Crous P."/>
            <person name="Grigoriev I."/>
        </authorList>
    </citation>
    <scope>NUCLEOTIDE SEQUENCE</scope>
    <source>
        <strain evidence="2">CBS 115976</strain>
    </source>
</reference>
<sequence length="355" mass="40067">MGITGIWPYLGDGEVVPIVQLASEHFQRYGRPFRIAIDEAQWRFNNLNDGQVANIRKSSDAAQFSNPIEKAIFYRVTGLLRQNIELIFVFDGPKRPWKKGRNSGNKVNYERIEMTKNIFKNLRVPFHLAPGEAEAECARLQQAGIVDAVWSDDSDALMFGCDFLIRTHYAMGANGKAKEGPKSKTHMRVYRSEALRKLPKLANMDKHGMVLFALLNGGDYDAAGLRGCGPETAIRAVGMGFGQSLANFDPKSPGYGLVEWRLQLSSKFGLHVPMDFPPQRAWNYYCNPTVTQDLSMFDTLWDPRSIEESVCIFSICFKCFTLHVSRSFACQRLLNRMFLSILVCRQCIELAVSDA</sequence>
<dbReference type="Pfam" id="PF00867">
    <property type="entry name" value="XPG_I"/>
    <property type="match status" value="1"/>
</dbReference>
<dbReference type="Proteomes" id="UP000799302">
    <property type="component" value="Unassembled WGS sequence"/>
</dbReference>
<dbReference type="InterPro" id="IPR006084">
    <property type="entry name" value="XPG/Rad2"/>
</dbReference>
<dbReference type="InterPro" id="IPR036279">
    <property type="entry name" value="5-3_exonuclease_C_sf"/>
</dbReference>
<feature type="domain" description="XPG-I" evidence="1">
    <location>
        <begin position="120"/>
        <end position="195"/>
    </location>
</feature>
<dbReference type="PRINTS" id="PR00853">
    <property type="entry name" value="XPGRADSUPER"/>
</dbReference>
<dbReference type="OrthoDB" id="2959108at2759"/>
<name>A0A6A6UGU3_9PEZI</name>
<dbReference type="SUPFAM" id="SSF88723">
    <property type="entry name" value="PIN domain-like"/>
    <property type="match status" value="1"/>
</dbReference>
<keyword evidence="3" id="KW-1185">Reference proteome</keyword>